<name>A0AA35JJX7_SACK1</name>
<dbReference type="GeneID" id="80924755"/>
<organism evidence="1 2">
    <name type="scientific">Saccharomyces kudriavzevii (strain ATCC MYA-4449 / AS 2.2408 / CBS 8840 / NBRC 1802 / NCYC 2889)</name>
    <name type="common">Yeast</name>
    <dbReference type="NCBI Taxonomy" id="226230"/>
    <lineage>
        <taxon>Eukaryota</taxon>
        <taxon>Fungi</taxon>
        <taxon>Dikarya</taxon>
        <taxon>Ascomycota</taxon>
        <taxon>Saccharomycotina</taxon>
        <taxon>Saccharomycetes</taxon>
        <taxon>Saccharomycetales</taxon>
        <taxon>Saccharomycetaceae</taxon>
        <taxon>Saccharomyces</taxon>
    </lineage>
</organism>
<dbReference type="RefSeq" id="XP_056088455.1">
    <property type="nucleotide sequence ID" value="XM_056228766.1"/>
</dbReference>
<dbReference type="Proteomes" id="UP001162087">
    <property type="component" value="Chromosome 9"/>
</dbReference>
<protein>
    <submittedName>
        <fullName evidence="1">Uncharacterized protein</fullName>
    </submittedName>
</protein>
<evidence type="ECO:0000313" key="2">
    <source>
        <dbReference type="Proteomes" id="UP001162087"/>
    </source>
</evidence>
<gene>
    <name evidence="1" type="primary">SKDI09G1500</name>
    <name evidence="1" type="ORF">SKDI_09G1500</name>
</gene>
<dbReference type="EMBL" id="OX365904">
    <property type="protein sequence ID" value="CAI4064847.1"/>
    <property type="molecule type" value="Genomic_DNA"/>
</dbReference>
<evidence type="ECO:0000313" key="1">
    <source>
        <dbReference type="EMBL" id="CAI4064847.1"/>
    </source>
</evidence>
<proteinExistence type="predicted"/>
<keyword evidence="2" id="KW-1185">Reference proteome</keyword>
<accession>A0AA35JJX7</accession>
<dbReference type="AlphaFoldDB" id="A0AA35JJX7"/>
<sequence length="106" mass="12242">MLHKRGVTIGLKRGRLEDPVCICVRYTASTVGLFLEASCCFFNVFLYAVREWSVCCQARNLVQSSFLLNEARPPALYHPYEKFALNDAYFALREKVFLVSEVTRRQ</sequence>
<reference evidence="1" key="1">
    <citation type="submission" date="2022-10" db="EMBL/GenBank/DDBJ databases">
        <authorList>
            <person name="Byrne P K."/>
        </authorList>
    </citation>
    <scope>NUCLEOTIDE SEQUENCE</scope>
    <source>
        <strain evidence="1">IFO1802</strain>
    </source>
</reference>